<keyword evidence="1" id="KW-0175">Coiled coil</keyword>
<evidence type="ECO:0000313" key="4">
    <source>
        <dbReference type="Proteomes" id="UP000184050"/>
    </source>
</evidence>
<protein>
    <submittedName>
        <fullName evidence="3">Exonuclease SbcC</fullName>
    </submittedName>
</protein>
<reference evidence="3 4" key="1">
    <citation type="submission" date="2016-11" db="EMBL/GenBank/DDBJ databases">
        <authorList>
            <person name="Jaros S."/>
            <person name="Januszkiewicz K."/>
            <person name="Wedrychowicz H."/>
        </authorList>
    </citation>
    <scope>NUCLEOTIDE SEQUENCE [LARGE SCALE GENOMIC DNA]</scope>
    <source>
        <strain evidence="3 4">DSM 27063</strain>
    </source>
</reference>
<dbReference type="PANTHER" id="PTHR32114:SF2">
    <property type="entry name" value="ABC TRANSPORTER ABCH.3"/>
    <property type="match status" value="1"/>
</dbReference>
<feature type="coiled-coil region" evidence="1">
    <location>
        <begin position="835"/>
        <end position="865"/>
    </location>
</feature>
<evidence type="ECO:0000313" key="3">
    <source>
        <dbReference type="EMBL" id="SHK00243.1"/>
    </source>
</evidence>
<evidence type="ECO:0000259" key="2">
    <source>
        <dbReference type="Pfam" id="PF13476"/>
    </source>
</evidence>
<dbReference type="RefSeq" id="WP_073173775.1">
    <property type="nucleotide sequence ID" value="NZ_FQZE01000048.1"/>
</dbReference>
<dbReference type="InterPro" id="IPR027417">
    <property type="entry name" value="P-loop_NTPase"/>
</dbReference>
<organism evidence="3 4">
    <name type="scientific">Tangfeifania diversioriginum</name>
    <dbReference type="NCBI Taxonomy" id="1168035"/>
    <lineage>
        <taxon>Bacteria</taxon>
        <taxon>Pseudomonadati</taxon>
        <taxon>Bacteroidota</taxon>
        <taxon>Bacteroidia</taxon>
        <taxon>Marinilabiliales</taxon>
        <taxon>Prolixibacteraceae</taxon>
        <taxon>Tangfeifania</taxon>
    </lineage>
</organism>
<dbReference type="GO" id="GO:0016887">
    <property type="term" value="F:ATP hydrolysis activity"/>
    <property type="evidence" value="ECO:0007669"/>
    <property type="project" value="InterPro"/>
</dbReference>
<dbReference type="Pfam" id="PF13476">
    <property type="entry name" value="AAA_23"/>
    <property type="match status" value="1"/>
</dbReference>
<dbReference type="GO" id="GO:0004527">
    <property type="term" value="F:exonuclease activity"/>
    <property type="evidence" value="ECO:0007669"/>
    <property type="project" value="UniProtKB-KW"/>
</dbReference>
<dbReference type="InterPro" id="IPR038729">
    <property type="entry name" value="Rad50/SbcC_AAA"/>
</dbReference>
<accession>A0A1M6NX28</accession>
<evidence type="ECO:0000256" key="1">
    <source>
        <dbReference type="SAM" id="Coils"/>
    </source>
</evidence>
<keyword evidence="3" id="KW-0378">Hydrolase</keyword>
<dbReference type="GO" id="GO:0006302">
    <property type="term" value="P:double-strand break repair"/>
    <property type="evidence" value="ECO:0007669"/>
    <property type="project" value="InterPro"/>
</dbReference>
<feature type="coiled-coil region" evidence="1">
    <location>
        <begin position="528"/>
        <end position="701"/>
    </location>
</feature>
<dbReference type="Pfam" id="PF13558">
    <property type="entry name" value="SbcC_Walker_B"/>
    <property type="match status" value="1"/>
</dbReference>
<dbReference type="AlphaFoldDB" id="A0A1M6NX28"/>
<sequence>MIPVQLTIKGLYSYQEKQTIDFTKLTAASLFGIFGTVGSGKSSILEAITFAVYGRTDRLNLSGDNRYYNMMNLKSNELLIDFIFETGREQTAYRATVKGKRNSKKFEDVKALDRTAYKKEGNEWRPIENETLEQAIGLSYDNFKRTIIIPQGQFQEFLQLGNKDRTQMMKELFNLGKFEFYYKVASLESKNNEQKQNIEGQLKQLGAVDPEQANIFQAQLTKLEEELKEQNRKLAENQKAEEQLRKLQELTQKKAEAEKERKKLQEQEPEFQALEKKITRYEQCVYRFKHLLDSLNENRKKQEEREKQIRTDSEKLKAEEVEIEQLEKLLEKLKPAYEKRETLKQKAEELSRLVQMKKLKETIANEESRLKKGEEILNTTLHQHEKLKTEKQQLEAKIKAARGKIPDLELLSTIRAWYIEKHNLNKQLPEIEKEIEKYVQQEKEIREEVSQILTEPVFKDLAQEADYKTCIQHLKAETLKIKDKQKELNEQQNHFRVKAQLKSYAEELEEGKPCPLCGSVHHPELFKAEDNNNALAELTAKQQNFEQQLEQISELGNRLNFLENQMRTVLQNHKESNERKKEQLQQISAHAQKFIWEKYREEEELNGAFREAKRIQGELKEHEKSLESTTKKLTLEEKNKERYQAELEKIDKSLTVHQTEQKTIVGQLLLIQPENYIQIPVEQIEKEKKDLLNEYSRIEKEVTEKTTSLQERNKQKDILSGSLKTNRTELEKDQETTETLKKRVDEQLAESSFQSVDEVVQILSEPLDTDAEKQKVAQFNKQLDSIKSSLEQFQNEIGERVYDADSHKKLIDGISLLKEQITQKNQEQGKTAEMLKKLQKDLENQAALRKELELLEVRAENIKTMKLLFKASGFVNYISSVYLQNLCNAANDRFFQLTRQKLSLEITPDNNFQVRDFMNGGKIRSVKTLSGGQTFQAALSLALALADNIQKITESNQNFFFLDEGFGSLDKESLNIVFDTLKSLRKENRIVGVISHVEEMQQEIDVHLRIENQAEKGSVIHSSWTE</sequence>
<dbReference type="SUPFAM" id="SSF52540">
    <property type="entry name" value="P-loop containing nucleoside triphosphate hydrolases"/>
    <property type="match status" value="1"/>
</dbReference>
<proteinExistence type="predicted"/>
<feature type="coiled-coil region" evidence="1">
    <location>
        <begin position="184"/>
        <end position="494"/>
    </location>
</feature>
<dbReference type="PANTHER" id="PTHR32114">
    <property type="entry name" value="ABC TRANSPORTER ABCH.3"/>
    <property type="match status" value="1"/>
</dbReference>
<keyword evidence="3" id="KW-0269">Exonuclease</keyword>
<dbReference type="EMBL" id="FQZE01000048">
    <property type="protein sequence ID" value="SHK00243.1"/>
    <property type="molecule type" value="Genomic_DNA"/>
</dbReference>
<name>A0A1M6NX28_9BACT</name>
<dbReference type="OrthoDB" id="9795626at2"/>
<dbReference type="Proteomes" id="UP000184050">
    <property type="component" value="Unassembled WGS sequence"/>
</dbReference>
<dbReference type="Gene3D" id="3.40.50.300">
    <property type="entry name" value="P-loop containing nucleotide triphosphate hydrolases"/>
    <property type="match status" value="2"/>
</dbReference>
<keyword evidence="3" id="KW-0540">Nuclease</keyword>
<feature type="domain" description="Rad50/SbcC-type AAA" evidence="2">
    <location>
        <begin position="5"/>
        <end position="270"/>
    </location>
</feature>
<dbReference type="STRING" id="1168035.SAMN05444280_1485"/>
<keyword evidence="4" id="KW-1185">Reference proteome</keyword>
<gene>
    <name evidence="3" type="ORF">SAMN05444280_1485</name>
</gene>